<evidence type="ECO:0000256" key="11">
    <source>
        <dbReference type="ARBA" id="ARBA00023136"/>
    </source>
</evidence>
<evidence type="ECO:0000256" key="4">
    <source>
        <dbReference type="ARBA" id="ARBA00020268"/>
    </source>
</evidence>
<comment type="caution">
    <text evidence="14">The sequence shown here is derived from an EMBL/GenBank/DDBJ whole genome shotgun (WGS) entry which is preliminary data.</text>
</comment>
<dbReference type="NCBIfam" id="TIGR00797">
    <property type="entry name" value="matE"/>
    <property type="match status" value="1"/>
</dbReference>
<dbReference type="InterPro" id="IPR050222">
    <property type="entry name" value="MATE_MdtK"/>
</dbReference>
<keyword evidence="8 13" id="KW-0812">Transmembrane</keyword>
<dbReference type="EMBL" id="DWXZ01000212">
    <property type="protein sequence ID" value="HJB38370.1"/>
    <property type="molecule type" value="Genomic_DNA"/>
</dbReference>
<feature type="transmembrane region" description="Helical" evidence="13">
    <location>
        <begin position="403"/>
        <end position="426"/>
    </location>
</feature>
<comment type="function">
    <text evidence="1">Multidrug efflux pump.</text>
</comment>
<keyword evidence="5" id="KW-0813">Transport</keyword>
<evidence type="ECO:0000313" key="15">
    <source>
        <dbReference type="Proteomes" id="UP000824214"/>
    </source>
</evidence>
<accession>A0A9D2LYZ5</accession>
<dbReference type="Proteomes" id="UP000824214">
    <property type="component" value="Unassembled WGS sequence"/>
</dbReference>
<evidence type="ECO:0000256" key="6">
    <source>
        <dbReference type="ARBA" id="ARBA00022449"/>
    </source>
</evidence>
<comment type="subcellular location">
    <subcellularLocation>
        <location evidence="2">Cell membrane</location>
        <topology evidence="2">Multi-pass membrane protein</topology>
    </subcellularLocation>
</comment>
<sequence length="467" mass="50748">MSFRKKFIGTRAFYASVLALLVPMIVQQGITQFVNLLDNVMVGRLGTAPMSGVAIVNQIVFIFNLTIFGGLSGASIFGAQFYGKGDHQGLRYTLRFRLVFSLVVTALGILVFLLFGEQLFSLYLNEGASSPEEIAATLGHAKEYIAIMLFGLLPFAINQCFSSTLRDVGETFSPMVASLIAICVNLVGNYLLIYGSFGFPKMGVAGAALATVIARWVEMAYLLLRTYRHRRRFPFLQGLFRDFRVPLSLVKQIAITGTPLLLNETLWSIGTAAVNMCYSFRGLEAVAATNINSTVWNLFAIVMAAMGNAIGILSGQLLGANDIPGAKDTVRKLLFFSVCVNAVIGVIIVAVSPFIPYIYNTEPSVRQTATHLLMVSGSFLPLSAYTQGTYFTIRSGGKTFVTFLFDCVFTWVVSLPIAFCLCQFTGLSVVWVFFFVSAADIIKAVIGTVMLVSGVWAKNMVGASTGK</sequence>
<evidence type="ECO:0000256" key="3">
    <source>
        <dbReference type="ARBA" id="ARBA00010199"/>
    </source>
</evidence>
<keyword evidence="9 13" id="KW-1133">Transmembrane helix</keyword>
<keyword evidence="7" id="KW-1003">Cell membrane</keyword>
<evidence type="ECO:0000256" key="10">
    <source>
        <dbReference type="ARBA" id="ARBA00023065"/>
    </source>
</evidence>
<feature type="transmembrane region" description="Helical" evidence="13">
    <location>
        <begin position="54"/>
        <end position="77"/>
    </location>
</feature>
<feature type="transmembrane region" description="Helical" evidence="13">
    <location>
        <begin position="371"/>
        <end position="391"/>
    </location>
</feature>
<feature type="transmembrane region" description="Helical" evidence="13">
    <location>
        <begin position="432"/>
        <end position="457"/>
    </location>
</feature>
<feature type="transmembrane region" description="Helical" evidence="13">
    <location>
        <begin position="298"/>
        <end position="321"/>
    </location>
</feature>
<dbReference type="Pfam" id="PF01554">
    <property type="entry name" value="MatE"/>
    <property type="match status" value="2"/>
</dbReference>
<dbReference type="GO" id="GO:0006811">
    <property type="term" value="P:monoatomic ion transport"/>
    <property type="evidence" value="ECO:0007669"/>
    <property type="project" value="UniProtKB-KW"/>
</dbReference>
<dbReference type="PANTHER" id="PTHR43298">
    <property type="entry name" value="MULTIDRUG RESISTANCE PROTEIN NORM-RELATED"/>
    <property type="match status" value="1"/>
</dbReference>
<keyword evidence="6" id="KW-0050">Antiport</keyword>
<dbReference type="GO" id="GO:0015297">
    <property type="term" value="F:antiporter activity"/>
    <property type="evidence" value="ECO:0007669"/>
    <property type="project" value="UniProtKB-KW"/>
</dbReference>
<comment type="similarity">
    <text evidence="3">Belongs to the multi antimicrobial extrusion (MATE) (TC 2.A.66.1) family.</text>
</comment>
<feature type="transmembrane region" description="Helical" evidence="13">
    <location>
        <begin position="333"/>
        <end position="359"/>
    </location>
</feature>
<organism evidence="14 15">
    <name type="scientific">Candidatus Acutalibacter ornithocaccae</name>
    <dbReference type="NCBI Taxonomy" id="2838416"/>
    <lineage>
        <taxon>Bacteria</taxon>
        <taxon>Bacillati</taxon>
        <taxon>Bacillota</taxon>
        <taxon>Clostridia</taxon>
        <taxon>Eubacteriales</taxon>
        <taxon>Acutalibacteraceae</taxon>
        <taxon>Acutalibacter</taxon>
    </lineage>
</organism>
<dbReference type="PANTHER" id="PTHR43298:SF2">
    <property type="entry name" value="FMN_FAD EXPORTER YEEO-RELATED"/>
    <property type="match status" value="1"/>
</dbReference>
<feature type="transmembrane region" description="Helical" evidence="13">
    <location>
        <begin position="203"/>
        <end position="224"/>
    </location>
</feature>
<name>A0A9D2LYZ5_9FIRM</name>
<dbReference type="InterPro" id="IPR002528">
    <property type="entry name" value="MATE_fam"/>
</dbReference>
<evidence type="ECO:0000256" key="8">
    <source>
        <dbReference type="ARBA" id="ARBA00022692"/>
    </source>
</evidence>
<feature type="transmembrane region" description="Helical" evidence="13">
    <location>
        <begin position="12"/>
        <end position="34"/>
    </location>
</feature>
<gene>
    <name evidence="14" type="ORF">H9942_09955</name>
</gene>
<dbReference type="InterPro" id="IPR048279">
    <property type="entry name" value="MdtK-like"/>
</dbReference>
<evidence type="ECO:0000256" key="12">
    <source>
        <dbReference type="ARBA" id="ARBA00031636"/>
    </source>
</evidence>
<evidence type="ECO:0000256" key="2">
    <source>
        <dbReference type="ARBA" id="ARBA00004651"/>
    </source>
</evidence>
<dbReference type="PIRSF" id="PIRSF006603">
    <property type="entry name" value="DinF"/>
    <property type="match status" value="1"/>
</dbReference>
<feature type="transmembrane region" description="Helical" evidence="13">
    <location>
        <begin position="98"/>
        <end position="124"/>
    </location>
</feature>
<feature type="transmembrane region" description="Helical" evidence="13">
    <location>
        <begin position="144"/>
        <end position="164"/>
    </location>
</feature>
<evidence type="ECO:0000256" key="13">
    <source>
        <dbReference type="SAM" id="Phobius"/>
    </source>
</evidence>
<evidence type="ECO:0000256" key="1">
    <source>
        <dbReference type="ARBA" id="ARBA00003408"/>
    </source>
</evidence>
<evidence type="ECO:0000313" key="14">
    <source>
        <dbReference type="EMBL" id="HJB38370.1"/>
    </source>
</evidence>
<protein>
    <recommendedName>
        <fullName evidence="4">Probable multidrug resistance protein NorM</fullName>
    </recommendedName>
    <alternativeName>
        <fullName evidence="12">Multidrug-efflux transporter</fullName>
    </alternativeName>
</protein>
<evidence type="ECO:0000256" key="7">
    <source>
        <dbReference type="ARBA" id="ARBA00022475"/>
    </source>
</evidence>
<dbReference type="AlphaFoldDB" id="A0A9D2LYZ5"/>
<keyword evidence="11 13" id="KW-0472">Membrane</keyword>
<keyword evidence="10" id="KW-0406">Ion transport</keyword>
<dbReference type="GO" id="GO:0005886">
    <property type="term" value="C:plasma membrane"/>
    <property type="evidence" value="ECO:0007669"/>
    <property type="project" value="UniProtKB-SubCell"/>
</dbReference>
<proteinExistence type="inferred from homology"/>
<evidence type="ECO:0000256" key="5">
    <source>
        <dbReference type="ARBA" id="ARBA00022448"/>
    </source>
</evidence>
<dbReference type="GO" id="GO:0042910">
    <property type="term" value="F:xenobiotic transmembrane transporter activity"/>
    <property type="evidence" value="ECO:0007669"/>
    <property type="project" value="InterPro"/>
</dbReference>
<feature type="transmembrane region" description="Helical" evidence="13">
    <location>
        <begin position="176"/>
        <end position="197"/>
    </location>
</feature>
<evidence type="ECO:0000256" key="9">
    <source>
        <dbReference type="ARBA" id="ARBA00022989"/>
    </source>
</evidence>
<reference evidence="14" key="1">
    <citation type="journal article" date="2021" name="PeerJ">
        <title>Extensive microbial diversity within the chicken gut microbiome revealed by metagenomics and culture.</title>
        <authorList>
            <person name="Gilroy R."/>
            <person name="Ravi A."/>
            <person name="Getino M."/>
            <person name="Pursley I."/>
            <person name="Horton D.L."/>
            <person name="Alikhan N.F."/>
            <person name="Baker D."/>
            <person name="Gharbi K."/>
            <person name="Hall N."/>
            <person name="Watson M."/>
            <person name="Adriaenssens E.M."/>
            <person name="Foster-Nyarko E."/>
            <person name="Jarju S."/>
            <person name="Secka A."/>
            <person name="Antonio M."/>
            <person name="Oren A."/>
            <person name="Chaudhuri R.R."/>
            <person name="La Ragione R."/>
            <person name="Hildebrand F."/>
            <person name="Pallen M.J."/>
        </authorList>
    </citation>
    <scope>NUCLEOTIDE SEQUENCE</scope>
    <source>
        <strain evidence="14">ChiBcolR8-3208</strain>
    </source>
</reference>
<reference evidence="14" key="2">
    <citation type="submission" date="2021-04" db="EMBL/GenBank/DDBJ databases">
        <authorList>
            <person name="Gilroy R."/>
        </authorList>
    </citation>
    <scope>NUCLEOTIDE SEQUENCE</scope>
    <source>
        <strain evidence="14">ChiBcolR8-3208</strain>
    </source>
</reference>